<dbReference type="AlphaFoldDB" id="A0A2A6RK47"/>
<name>A0A2A6RK47_9CHLR</name>
<dbReference type="EMBL" id="NQWI01000033">
    <property type="protein sequence ID" value="PDW03323.1"/>
    <property type="molecule type" value="Genomic_DNA"/>
</dbReference>
<dbReference type="Pfam" id="PF11750">
    <property type="entry name" value="DUF3307"/>
    <property type="match status" value="1"/>
</dbReference>
<dbReference type="InterPro" id="IPR021737">
    <property type="entry name" value="Phage_phiKZ_Orf197"/>
</dbReference>
<dbReference type="OrthoDB" id="8536716at2"/>
<feature type="transmembrane region" description="Helical" evidence="1">
    <location>
        <begin position="164"/>
        <end position="192"/>
    </location>
</feature>
<dbReference type="Proteomes" id="UP000220527">
    <property type="component" value="Unassembled WGS sequence"/>
</dbReference>
<reference evidence="3" key="1">
    <citation type="submission" date="2017-08" db="EMBL/GenBank/DDBJ databases">
        <authorList>
            <person name="Grouzdev D.S."/>
            <person name="Gaisin V.A."/>
            <person name="Rysina M.S."/>
            <person name="Gorlenko V.M."/>
        </authorList>
    </citation>
    <scope>NUCLEOTIDE SEQUENCE [LARGE SCALE GENOMIC DNA]</scope>
    <source>
        <strain evidence="3">Kir15-3F</strain>
    </source>
</reference>
<feature type="transmembrane region" description="Helical" evidence="1">
    <location>
        <begin position="27"/>
        <end position="48"/>
    </location>
</feature>
<feature type="transmembrane region" description="Helical" evidence="1">
    <location>
        <begin position="93"/>
        <end position="113"/>
    </location>
</feature>
<proteinExistence type="predicted"/>
<feature type="transmembrane region" description="Helical" evidence="1">
    <location>
        <begin position="204"/>
        <end position="224"/>
    </location>
</feature>
<evidence type="ECO:0000313" key="3">
    <source>
        <dbReference type="Proteomes" id="UP000220527"/>
    </source>
</evidence>
<feature type="transmembrane region" description="Helical" evidence="1">
    <location>
        <begin position="54"/>
        <end position="72"/>
    </location>
</feature>
<evidence type="ECO:0008006" key="4">
    <source>
        <dbReference type="Google" id="ProtNLM"/>
    </source>
</evidence>
<keyword evidence="1" id="KW-0472">Membrane</keyword>
<accession>A0A2A6RK47</accession>
<evidence type="ECO:0000313" key="2">
    <source>
        <dbReference type="EMBL" id="PDW03323.1"/>
    </source>
</evidence>
<keyword evidence="3" id="KW-1185">Reference proteome</keyword>
<keyword evidence="1" id="KW-1133">Transmembrane helix</keyword>
<protein>
    <recommendedName>
        <fullName evidence="4">DUF3307 domain-containing protein</fullName>
    </recommendedName>
</protein>
<gene>
    <name evidence="2" type="ORF">CJ255_09415</name>
</gene>
<evidence type="ECO:0000256" key="1">
    <source>
        <dbReference type="SAM" id="Phobius"/>
    </source>
</evidence>
<dbReference type="RefSeq" id="WP_097643851.1">
    <property type="nucleotide sequence ID" value="NZ_NQWI01000033.1"/>
</dbReference>
<feature type="transmembrane region" description="Helical" evidence="1">
    <location>
        <begin position="6"/>
        <end position="22"/>
    </location>
</feature>
<comment type="caution">
    <text evidence="2">The sequence shown here is derived from an EMBL/GenBank/DDBJ whole genome shotgun (WGS) entry which is preliminary data.</text>
</comment>
<sequence>MFYLFLLAHMIADFALQPLWLVRRKRYWYGLVIHIGLVLVCMLALGLLEPAARALWPAMLAIGAIHFLADWWKVNYGDGLFKQPLVPYLLDQVIHIGTLVLVLSLVVPPAQLWSPDAVAYGWLAIYLNAYMLAALAVPITLIVLFDPSFRHAAQAAHARARSLLAAVVVLSLSLLAGPLALPVTLAGLAWALRRPASQHPLDTPSGIMAVVFVAATTGALLAGLR</sequence>
<keyword evidence="1" id="KW-0812">Transmembrane</keyword>
<organism evidence="2 3">
    <name type="scientific">Candidatus Viridilinea mediisalina</name>
    <dbReference type="NCBI Taxonomy" id="2024553"/>
    <lineage>
        <taxon>Bacteria</taxon>
        <taxon>Bacillati</taxon>
        <taxon>Chloroflexota</taxon>
        <taxon>Chloroflexia</taxon>
        <taxon>Chloroflexales</taxon>
        <taxon>Chloroflexineae</taxon>
        <taxon>Oscillochloridaceae</taxon>
        <taxon>Candidatus Viridilinea</taxon>
    </lineage>
</organism>
<feature type="transmembrane region" description="Helical" evidence="1">
    <location>
        <begin position="119"/>
        <end position="144"/>
    </location>
</feature>